<dbReference type="RefSeq" id="WP_102064047.1">
    <property type="nucleotide sequence ID" value="NZ_PKQE01000001.1"/>
</dbReference>
<keyword evidence="3" id="KW-1003">Cell membrane</keyword>
<dbReference type="InterPro" id="IPR050166">
    <property type="entry name" value="ABC_transporter_ATP-bind"/>
</dbReference>
<evidence type="ECO:0000259" key="8">
    <source>
        <dbReference type="PROSITE" id="PS50893"/>
    </source>
</evidence>
<dbReference type="EMBL" id="PKQE01000001">
    <property type="protein sequence ID" value="PLC43404.1"/>
    <property type="molecule type" value="Genomic_DNA"/>
</dbReference>
<keyword evidence="4" id="KW-0472">Membrane</keyword>
<keyword evidence="4" id="KW-0997">Cell inner membrane</keyword>
<dbReference type="InterPro" id="IPR018632">
    <property type="entry name" value="AAA-associated_dom_C"/>
</dbReference>
<evidence type="ECO:0000256" key="5">
    <source>
        <dbReference type="ARBA" id="ARBA00022741"/>
    </source>
</evidence>
<dbReference type="Proteomes" id="UP000234456">
    <property type="component" value="Unassembled WGS sequence"/>
</dbReference>
<evidence type="ECO:0000313" key="10">
    <source>
        <dbReference type="Proteomes" id="UP000234456"/>
    </source>
</evidence>
<name>A0A2N4TUN7_RALPI</name>
<comment type="similarity">
    <text evidence="1">Belongs to the ABC transporter superfamily.</text>
</comment>
<dbReference type="Pfam" id="PF09821">
    <property type="entry name" value="AAA_assoc_C"/>
    <property type="match status" value="1"/>
</dbReference>
<gene>
    <name evidence="9" type="ORF">C0Q88_01365</name>
</gene>
<keyword evidence="6 9" id="KW-0067">ATP-binding</keyword>
<dbReference type="InterPro" id="IPR003593">
    <property type="entry name" value="AAA+_ATPase"/>
</dbReference>
<dbReference type="CDD" id="cd03293">
    <property type="entry name" value="ABC_NrtD_SsuB_transporters"/>
    <property type="match status" value="1"/>
</dbReference>
<proteinExistence type="inferred from homology"/>
<dbReference type="InterPro" id="IPR017871">
    <property type="entry name" value="ABC_transporter-like_CS"/>
</dbReference>
<comment type="caution">
    <text evidence="9">The sequence shown here is derived from an EMBL/GenBank/DDBJ whole genome shotgun (WGS) entry which is preliminary data.</text>
</comment>
<feature type="region of interest" description="Disordered" evidence="7">
    <location>
        <begin position="438"/>
        <end position="457"/>
    </location>
</feature>
<evidence type="ECO:0000256" key="1">
    <source>
        <dbReference type="ARBA" id="ARBA00005417"/>
    </source>
</evidence>
<dbReference type="PROSITE" id="PS50893">
    <property type="entry name" value="ABC_TRANSPORTER_2"/>
    <property type="match status" value="1"/>
</dbReference>
<dbReference type="PROSITE" id="PS00211">
    <property type="entry name" value="ABC_TRANSPORTER_1"/>
    <property type="match status" value="1"/>
</dbReference>
<evidence type="ECO:0000313" key="9">
    <source>
        <dbReference type="EMBL" id="PLC43404.1"/>
    </source>
</evidence>
<keyword evidence="2" id="KW-0813">Transport</keyword>
<evidence type="ECO:0000256" key="4">
    <source>
        <dbReference type="ARBA" id="ARBA00022519"/>
    </source>
</evidence>
<dbReference type="PANTHER" id="PTHR42788:SF13">
    <property type="entry name" value="ALIPHATIC SULFONATES IMPORT ATP-BINDING PROTEIN SSUB"/>
    <property type="match status" value="1"/>
</dbReference>
<organism evidence="9 10">
    <name type="scientific">Ralstonia pickettii</name>
    <name type="common">Burkholderia pickettii</name>
    <dbReference type="NCBI Taxonomy" id="329"/>
    <lineage>
        <taxon>Bacteria</taxon>
        <taxon>Pseudomonadati</taxon>
        <taxon>Pseudomonadota</taxon>
        <taxon>Betaproteobacteria</taxon>
        <taxon>Burkholderiales</taxon>
        <taxon>Burkholderiaceae</taxon>
        <taxon>Ralstonia</taxon>
    </lineage>
</organism>
<dbReference type="InterPro" id="IPR003439">
    <property type="entry name" value="ABC_transporter-like_ATP-bd"/>
</dbReference>
<dbReference type="PANTHER" id="PTHR42788">
    <property type="entry name" value="TAURINE IMPORT ATP-BINDING PROTEIN-RELATED"/>
    <property type="match status" value="1"/>
</dbReference>
<dbReference type="GO" id="GO:0016887">
    <property type="term" value="F:ATP hydrolysis activity"/>
    <property type="evidence" value="ECO:0007669"/>
    <property type="project" value="InterPro"/>
</dbReference>
<keyword evidence="5" id="KW-0547">Nucleotide-binding</keyword>
<dbReference type="GO" id="GO:0005524">
    <property type="term" value="F:ATP binding"/>
    <property type="evidence" value="ECO:0007669"/>
    <property type="project" value="UniProtKB-KW"/>
</dbReference>
<evidence type="ECO:0000256" key="3">
    <source>
        <dbReference type="ARBA" id="ARBA00022475"/>
    </source>
</evidence>
<dbReference type="SUPFAM" id="SSF52540">
    <property type="entry name" value="P-loop containing nucleoside triphosphate hydrolases"/>
    <property type="match status" value="1"/>
</dbReference>
<dbReference type="InterPro" id="IPR027417">
    <property type="entry name" value="P-loop_NTPase"/>
</dbReference>
<evidence type="ECO:0000256" key="2">
    <source>
        <dbReference type="ARBA" id="ARBA00022448"/>
    </source>
</evidence>
<protein>
    <submittedName>
        <fullName evidence="9">Nitrate ABC transporter ATP-binding protein</fullName>
    </submittedName>
</protein>
<reference evidence="9 10" key="1">
    <citation type="submission" date="2017-12" db="EMBL/GenBank/DDBJ databases">
        <title>Draft genome sequence of Ralstonia pickettii 52.</title>
        <authorList>
            <person name="Zheng B."/>
        </authorList>
    </citation>
    <scope>NUCLEOTIDE SEQUENCE [LARGE SCALE GENOMIC DNA]</scope>
    <source>
        <strain evidence="9 10">52</strain>
    </source>
</reference>
<evidence type="ECO:0000256" key="6">
    <source>
        <dbReference type="ARBA" id="ARBA00022840"/>
    </source>
</evidence>
<sequence>MVTTSTHSQHAESVMELRGVSKIFRTADHTDRAVLEGVDLNLRQGEIVAMLGKSGSGKSTLLRIMAGLVRADRGQVLFRGREYTGPVQGIAMVFQSFALFPWLTVQQNVELGLEAQGVPKAEREERAEQAIDLIGLSGFNSALPRELSGGMRQRVGIARALVTEPDLLLMDEAFSALDVLTGENLRDEMLDLWEDRRTNIKSILIVSHNIEEAVMMADRIVILSSDPGRIRAEVRVPFPRPRNRDSAAVRNLIDEVYGLMTSPQRVGVHVGVEPAAEQLAYRLPDAEIGQMEAILDLLVEAPFNGRADLPHLAEEAGVTDDDLLPACEALSLLQLATIERGDIIVTPFGKTYMETEPPERKVLFGQKLLERVALAAHIRAELEANEDGEIREEHVLRELEAYLKPEEAERVLKIGIEWGRYGEVYEYVYNTGMLTLPREEREEREEREAQEGGDHAA</sequence>
<dbReference type="OrthoDB" id="9783039at2"/>
<feature type="domain" description="ABC transporter" evidence="8">
    <location>
        <begin position="15"/>
        <end position="250"/>
    </location>
</feature>
<dbReference type="AlphaFoldDB" id="A0A2N4TUN7"/>
<dbReference type="Pfam" id="PF00005">
    <property type="entry name" value="ABC_tran"/>
    <property type="match status" value="1"/>
</dbReference>
<dbReference type="SMART" id="SM00382">
    <property type="entry name" value="AAA"/>
    <property type="match status" value="1"/>
</dbReference>
<dbReference type="Gene3D" id="3.40.50.300">
    <property type="entry name" value="P-loop containing nucleotide triphosphate hydrolases"/>
    <property type="match status" value="1"/>
</dbReference>
<accession>A0A2N4TUN7</accession>
<evidence type="ECO:0000256" key="7">
    <source>
        <dbReference type="SAM" id="MobiDB-lite"/>
    </source>
</evidence>